<dbReference type="InterPro" id="IPR010985">
    <property type="entry name" value="Ribbon_hlx_hlx"/>
</dbReference>
<dbReference type="Pfam" id="PF03693">
    <property type="entry name" value="ParD_antitoxin"/>
    <property type="match status" value="1"/>
</dbReference>
<dbReference type="GO" id="GO:0006355">
    <property type="term" value="P:regulation of DNA-templated transcription"/>
    <property type="evidence" value="ECO:0007669"/>
    <property type="project" value="InterPro"/>
</dbReference>
<evidence type="ECO:0000256" key="1">
    <source>
        <dbReference type="ARBA" id="ARBA00008580"/>
    </source>
</evidence>
<dbReference type="InterPro" id="IPR038296">
    <property type="entry name" value="ParD_sf"/>
</dbReference>
<dbReference type="PANTHER" id="PTHR36582:SF2">
    <property type="entry name" value="ANTITOXIN PARD"/>
    <property type="match status" value="1"/>
</dbReference>
<keyword evidence="4" id="KW-1185">Reference proteome</keyword>
<dbReference type="PANTHER" id="PTHR36582">
    <property type="entry name" value="ANTITOXIN PARD"/>
    <property type="match status" value="1"/>
</dbReference>
<dbReference type="STRING" id="1612624.ADU59_29185"/>
<organism evidence="3 4">
    <name type="scientific">Pararhizobium polonicum</name>
    <dbReference type="NCBI Taxonomy" id="1612624"/>
    <lineage>
        <taxon>Bacteria</taxon>
        <taxon>Pseudomonadati</taxon>
        <taxon>Pseudomonadota</taxon>
        <taxon>Alphaproteobacteria</taxon>
        <taxon>Hyphomicrobiales</taxon>
        <taxon>Rhizobiaceae</taxon>
        <taxon>Rhizobium/Agrobacterium group</taxon>
        <taxon>Pararhizobium</taxon>
    </lineage>
</organism>
<evidence type="ECO:0000313" key="3">
    <source>
        <dbReference type="EMBL" id="OBZ92002.1"/>
    </source>
</evidence>
<comment type="caution">
    <text evidence="3">The sequence shown here is derived from an EMBL/GenBank/DDBJ whole genome shotgun (WGS) entry which is preliminary data.</text>
</comment>
<dbReference type="Gene3D" id="6.10.10.120">
    <property type="entry name" value="Antitoxin ParD1-like"/>
    <property type="match status" value="1"/>
</dbReference>
<dbReference type="RefSeq" id="WP_068959345.1">
    <property type="nucleotide sequence ID" value="NZ_LGLV01000027.1"/>
</dbReference>
<sequence length="93" mass="10357">MSNIEKISVALTTQQAAMLRDAVGTGAYATTSEIVREAVRDWSAKWEARQADTLRLRELWEEGKASGKPTPVDFDALREEARQELSAALKHAR</sequence>
<comment type="similarity">
    <text evidence="1">Belongs to the ParD antitoxin family.</text>
</comment>
<dbReference type="EMBL" id="LGLV01000027">
    <property type="protein sequence ID" value="OBZ92002.1"/>
    <property type="molecule type" value="Genomic_DNA"/>
</dbReference>
<evidence type="ECO:0000313" key="4">
    <source>
        <dbReference type="Proteomes" id="UP000093111"/>
    </source>
</evidence>
<dbReference type="OrthoDB" id="291307at2"/>
<dbReference type="PATRIC" id="fig|1612624.7.peg.4024"/>
<accession>A0A1C7NSM6</accession>
<dbReference type="InterPro" id="IPR022789">
    <property type="entry name" value="ParD"/>
</dbReference>
<keyword evidence="2" id="KW-1277">Toxin-antitoxin system</keyword>
<proteinExistence type="inferred from homology"/>
<dbReference type="SUPFAM" id="SSF47598">
    <property type="entry name" value="Ribbon-helix-helix"/>
    <property type="match status" value="1"/>
</dbReference>
<gene>
    <name evidence="3" type="ORF">ADU59_29185</name>
</gene>
<name>A0A1C7NSM6_9HYPH</name>
<evidence type="ECO:0000256" key="2">
    <source>
        <dbReference type="ARBA" id="ARBA00022649"/>
    </source>
</evidence>
<reference evidence="3 4" key="1">
    <citation type="journal article" date="2016" name="Syst. Appl. Microbiol.">
        <title>Pararhizobium polonicum sp. nov. isolated from tumors on stone fruit rootstocks.</title>
        <authorList>
            <person name="Pulawska J."/>
            <person name="Kuzmanovic N."/>
            <person name="Willems A."/>
            <person name="Pothier J.F."/>
        </authorList>
    </citation>
    <scope>NUCLEOTIDE SEQUENCE [LARGE SCALE GENOMIC DNA]</scope>
    <source>
        <strain evidence="3 4">F5.1</strain>
    </source>
</reference>
<protein>
    <submittedName>
        <fullName evidence="3">CopG family transcriptional regulator</fullName>
    </submittedName>
</protein>
<dbReference type="AlphaFoldDB" id="A0A1C7NSM6"/>
<dbReference type="Proteomes" id="UP000093111">
    <property type="component" value="Unassembled WGS sequence"/>
</dbReference>